<dbReference type="WBParaSite" id="SMUV_0000787901-mRNA-1">
    <property type="protein sequence ID" value="SMUV_0000787901-mRNA-1"/>
    <property type="gene ID" value="SMUV_0000787901"/>
</dbReference>
<name>A0A0N5ASU6_9BILA</name>
<evidence type="ECO:0000313" key="2">
    <source>
        <dbReference type="WBParaSite" id="SMUV_0000787901-mRNA-1"/>
    </source>
</evidence>
<evidence type="ECO:0000313" key="1">
    <source>
        <dbReference type="Proteomes" id="UP000046393"/>
    </source>
</evidence>
<organism evidence="1 2">
    <name type="scientific">Syphacia muris</name>
    <dbReference type="NCBI Taxonomy" id="451379"/>
    <lineage>
        <taxon>Eukaryota</taxon>
        <taxon>Metazoa</taxon>
        <taxon>Ecdysozoa</taxon>
        <taxon>Nematoda</taxon>
        <taxon>Chromadorea</taxon>
        <taxon>Rhabditida</taxon>
        <taxon>Spirurina</taxon>
        <taxon>Oxyuridomorpha</taxon>
        <taxon>Oxyuroidea</taxon>
        <taxon>Oxyuridae</taxon>
        <taxon>Syphacia</taxon>
    </lineage>
</organism>
<proteinExistence type="predicted"/>
<dbReference type="AlphaFoldDB" id="A0A0N5ASU6"/>
<accession>A0A0N5ASU6</accession>
<sequence length="105" mass="11184">MVKMLYVERTLVELELCGTNLALLKRPESTTLLPLDTTGVLCDAIGGGLIDGAGEVLAAACTALLQDDPLCELEQSNTEERSQFGECPLKAYGLKKSPVANTTKN</sequence>
<dbReference type="Proteomes" id="UP000046393">
    <property type="component" value="Unplaced"/>
</dbReference>
<reference evidence="2" key="1">
    <citation type="submission" date="2017-02" db="UniProtKB">
        <authorList>
            <consortium name="WormBaseParasite"/>
        </authorList>
    </citation>
    <scope>IDENTIFICATION</scope>
</reference>
<keyword evidence="1" id="KW-1185">Reference proteome</keyword>
<protein>
    <submittedName>
        <fullName evidence="2">RNase_PH domain-containing protein</fullName>
    </submittedName>
</protein>